<dbReference type="Gene3D" id="3.30.565.10">
    <property type="entry name" value="Histidine kinase-like ATPase, C-terminal domain"/>
    <property type="match status" value="1"/>
</dbReference>
<dbReference type="InterPro" id="IPR003661">
    <property type="entry name" value="HisK_dim/P_dom"/>
</dbReference>
<feature type="domain" description="Histidine kinase" evidence="15">
    <location>
        <begin position="240"/>
        <end position="430"/>
    </location>
</feature>
<keyword evidence="7 14" id="KW-0812">Transmembrane</keyword>
<dbReference type="SUPFAM" id="SSF55874">
    <property type="entry name" value="ATPase domain of HSP90 chaperone/DNA topoisomerase II/histidine kinase"/>
    <property type="match status" value="1"/>
</dbReference>
<comment type="subcellular location">
    <subcellularLocation>
        <location evidence="2">Cell membrane</location>
        <topology evidence="2">Multi-pass membrane protein</topology>
    </subcellularLocation>
</comment>
<gene>
    <name evidence="16" type="ORF">D4741_05145</name>
</gene>
<evidence type="ECO:0000313" key="16">
    <source>
        <dbReference type="EMBL" id="RJF37460.1"/>
    </source>
</evidence>
<evidence type="ECO:0000256" key="14">
    <source>
        <dbReference type="SAM" id="Phobius"/>
    </source>
</evidence>
<evidence type="ECO:0000256" key="10">
    <source>
        <dbReference type="ARBA" id="ARBA00022840"/>
    </source>
</evidence>
<feature type="transmembrane region" description="Helical" evidence="14">
    <location>
        <begin position="12"/>
        <end position="31"/>
    </location>
</feature>
<dbReference type="InterPro" id="IPR036097">
    <property type="entry name" value="HisK_dim/P_sf"/>
</dbReference>
<keyword evidence="13 14" id="KW-0472">Membrane</keyword>
<evidence type="ECO:0000256" key="1">
    <source>
        <dbReference type="ARBA" id="ARBA00000085"/>
    </source>
</evidence>
<dbReference type="GO" id="GO:0005886">
    <property type="term" value="C:plasma membrane"/>
    <property type="evidence" value="ECO:0007669"/>
    <property type="project" value="UniProtKB-SubCell"/>
</dbReference>
<comment type="catalytic activity">
    <reaction evidence="1">
        <text>ATP + protein L-histidine = ADP + protein N-phospho-L-histidine.</text>
        <dbReference type="EC" id="2.7.13.3"/>
    </reaction>
</comment>
<dbReference type="InterPro" id="IPR005467">
    <property type="entry name" value="His_kinase_dom"/>
</dbReference>
<keyword evidence="8" id="KW-0547">Nucleotide-binding</keyword>
<keyword evidence="12" id="KW-0902">Two-component regulatory system</keyword>
<dbReference type="Gene3D" id="1.10.287.130">
    <property type="match status" value="1"/>
</dbReference>
<dbReference type="PANTHER" id="PTHR45528:SF1">
    <property type="entry name" value="SENSOR HISTIDINE KINASE CPXA"/>
    <property type="match status" value="1"/>
</dbReference>
<keyword evidence="4" id="KW-1003">Cell membrane</keyword>
<dbReference type="PROSITE" id="PS50109">
    <property type="entry name" value="HIS_KIN"/>
    <property type="match status" value="1"/>
</dbReference>
<evidence type="ECO:0000256" key="5">
    <source>
        <dbReference type="ARBA" id="ARBA00022553"/>
    </source>
</evidence>
<evidence type="ECO:0000256" key="9">
    <source>
        <dbReference type="ARBA" id="ARBA00022777"/>
    </source>
</evidence>
<keyword evidence="10" id="KW-0067">ATP-binding</keyword>
<dbReference type="GO" id="GO:0005524">
    <property type="term" value="F:ATP binding"/>
    <property type="evidence" value="ECO:0007669"/>
    <property type="project" value="UniProtKB-KW"/>
</dbReference>
<dbReference type="InterPro" id="IPR050398">
    <property type="entry name" value="HssS/ArlS-like"/>
</dbReference>
<dbReference type="SUPFAM" id="SSF47384">
    <property type="entry name" value="Homodimeric domain of signal transducing histidine kinase"/>
    <property type="match status" value="1"/>
</dbReference>
<keyword evidence="9 16" id="KW-0418">Kinase</keyword>
<sequence length="430" mass="49218">MDFSQLQFKQFKATLIVALLLFTFIFIYLSYSSFSYQKEYITRKIDVLQGFAERSMTRLQTNPSLYKGDDATILGDDRMQFVSSYQQLSTHLNNVPKEQHIQTGKVNLYINQFGGLWSVSEVILIYRIHHQGEDYFAYFHNNTRFNDLELQTFLTDKMQPAIITASALIIALFIFQLFQISRVSSMVFELANWADTVSAGKPIAPPKMKSGGINYLAKTINKSLDTFSHILEKEHAFARFSSHELRTQVAVLSANMELLELIMNDLKPQERRVLNRMLSAIEDMKYQTEALLWLSKETEKDLVTEMCSIKKIVAKSVEENQLYLNHEQVKVVIVGDDLSFVSHPTLLQIACNNLIRNAFQNTEQGQVTVEINERSFTITNQNEPPLKGQQTQTGFGIGLIIVERILDKLQFAYHVDGLDSGRSVQITLPE</sequence>
<evidence type="ECO:0000259" key="15">
    <source>
        <dbReference type="PROSITE" id="PS50109"/>
    </source>
</evidence>
<evidence type="ECO:0000256" key="13">
    <source>
        <dbReference type="ARBA" id="ARBA00023136"/>
    </source>
</evidence>
<dbReference type="EMBL" id="QYSE01000001">
    <property type="protein sequence ID" value="RJF37460.1"/>
    <property type="molecule type" value="Genomic_DNA"/>
</dbReference>
<evidence type="ECO:0000256" key="12">
    <source>
        <dbReference type="ARBA" id="ARBA00023012"/>
    </source>
</evidence>
<dbReference type="GO" id="GO:0000155">
    <property type="term" value="F:phosphorelay sensor kinase activity"/>
    <property type="evidence" value="ECO:0007669"/>
    <property type="project" value="InterPro"/>
</dbReference>
<keyword evidence="11 14" id="KW-1133">Transmembrane helix</keyword>
<dbReference type="AlphaFoldDB" id="A0A3A3EM77"/>
<evidence type="ECO:0000256" key="4">
    <source>
        <dbReference type="ARBA" id="ARBA00022475"/>
    </source>
</evidence>
<evidence type="ECO:0000256" key="6">
    <source>
        <dbReference type="ARBA" id="ARBA00022679"/>
    </source>
</evidence>
<evidence type="ECO:0000313" key="17">
    <source>
        <dbReference type="Proteomes" id="UP000265938"/>
    </source>
</evidence>
<keyword evidence="5" id="KW-0597">Phosphoprotein</keyword>
<dbReference type="PANTHER" id="PTHR45528">
    <property type="entry name" value="SENSOR HISTIDINE KINASE CPXA"/>
    <property type="match status" value="1"/>
</dbReference>
<comment type="caution">
    <text evidence="16">The sequence shown here is derived from an EMBL/GenBank/DDBJ whole genome shotgun (WGS) entry which is preliminary data.</text>
</comment>
<evidence type="ECO:0000256" key="11">
    <source>
        <dbReference type="ARBA" id="ARBA00022989"/>
    </source>
</evidence>
<protein>
    <recommendedName>
        <fullName evidence="3">histidine kinase</fullName>
        <ecNumber evidence="3">2.7.13.3</ecNumber>
    </recommendedName>
</protein>
<accession>A0A3A3EM77</accession>
<organism evidence="16 17">
    <name type="scientific">Pseudoalteromonas gelatinilytica</name>
    <dbReference type="NCBI Taxonomy" id="1703256"/>
    <lineage>
        <taxon>Bacteria</taxon>
        <taxon>Pseudomonadati</taxon>
        <taxon>Pseudomonadota</taxon>
        <taxon>Gammaproteobacteria</taxon>
        <taxon>Alteromonadales</taxon>
        <taxon>Pseudoalteromonadaceae</taxon>
        <taxon>Pseudoalteromonas</taxon>
    </lineage>
</organism>
<evidence type="ECO:0000256" key="8">
    <source>
        <dbReference type="ARBA" id="ARBA00022741"/>
    </source>
</evidence>
<reference evidence="16 17" key="1">
    <citation type="submission" date="2018-09" db="EMBL/GenBank/DDBJ databases">
        <title>Identification of marine bacteria producing industrial enzymes.</title>
        <authorList>
            <person name="Cheng T.H."/>
            <person name="Saidin J."/>
            <person name="Muhd D.D."/>
            <person name="Isa M.N.M."/>
            <person name="Bakar M.F.A."/>
            <person name="Ismail N."/>
        </authorList>
    </citation>
    <scope>NUCLEOTIDE SEQUENCE [LARGE SCALE GENOMIC DNA]</scope>
    <source>
        <strain evidence="16 17">MNAD 1.6</strain>
    </source>
</reference>
<feature type="transmembrane region" description="Helical" evidence="14">
    <location>
        <begin position="158"/>
        <end position="178"/>
    </location>
</feature>
<dbReference type="CDD" id="cd00082">
    <property type="entry name" value="HisKA"/>
    <property type="match status" value="1"/>
</dbReference>
<name>A0A3A3EM77_9GAMM</name>
<evidence type="ECO:0000256" key="3">
    <source>
        <dbReference type="ARBA" id="ARBA00012438"/>
    </source>
</evidence>
<dbReference type="EC" id="2.7.13.3" evidence="3"/>
<evidence type="ECO:0000256" key="2">
    <source>
        <dbReference type="ARBA" id="ARBA00004651"/>
    </source>
</evidence>
<proteinExistence type="predicted"/>
<dbReference type="Proteomes" id="UP000265938">
    <property type="component" value="Unassembled WGS sequence"/>
</dbReference>
<keyword evidence="6" id="KW-0808">Transferase</keyword>
<dbReference type="InterPro" id="IPR036890">
    <property type="entry name" value="HATPase_C_sf"/>
</dbReference>
<evidence type="ECO:0000256" key="7">
    <source>
        <dbReference type="ARBA" id="ARBA00022692"/>
    </source>
</evidence>